<reference evidence="1" key="1">
    <citation type="submission" date="2020-05" db="EMBL/GenBank/DDBJ databases">
        <authorList>
            <person name="Chiriac C."/>
            <person name="Salcher M."/>
            <person name="Ghai R."/>
            <person name="Kavagutti S V."/>
        </authorList>
    </citation>
    <scope>NUCLEOTIDE SEQUENCE</scope>
</reference>
<proteinExistence type="predicted"/>
<protein>
    <submittedName>
        <fullName evidence="1">Unannotated protein</fullName>
    </submittedName>
</protein>
<name>A0A6J6S3Q5_9ZZZZ</name>
<gene>
    <name evidence="1" type="ORF">UFOPK2782_00203</name>
</gene>
<evidence type="ECO:0000313" key="1">
    <source>
        <dbReference type="EMBL" id="CAB4729227.1"/>
    </source>
</evidence>
<dbReference type="AlphaFoldDB" id="A0A6J6S3Q5"/>
<accession>A0A6J6S3Q5</accession>
<sequence>MSSILAPPLLNKTLYPGTALAISSAIRAEPFAIERIIFPSHQTHENSLEVLSQIAHVSKADLFGR</sequence>
<dbReference type="EMBL" id="CAEZYS010000014">
    <property type="protein sequence ID" value="CAB4729227.1"/>
    <property type="molecule type" value="Genomic_DNA"/>
</dbReference>
<organism evidence="1">
    <name type="scientific">freshwater metagenome</name>
    <dbReference type="NCBI Taxonomy" id="449393"/>
    <lineage>
        <taxon>unclassified sequences</taxon>
        <taxon>metagenomes</taxon>
        <taxon>ecological metagenomes</taxon>
    </lineage>
</organism>